<evidence type="ECO:0000313" key="1">
    <source>
        <dbReference type="EMBL" id="RRJ84774.1"/>
    </source>
</evidence>
<proteinExistence type="predicted"/>
<protein>
    <submittedName>
        <fullName evidence="1">Uncharacterized protein</fullName>
    </submittedName>
</protein>
<accession>A0A3P3VQN9</accession>
<dbReference type="Proteomes" id="UP000280792">
    <property type="component" value="Unassembled WGS sequence"/>
</dbReference>
<reference evidence="1 2" key="1">
    <citation type="submission" date="2018-08" db="EMBL/GenBank/DDBJ databases">
        <authorList>
            <person name="Khan S.A."/>
        </authorList>
    </citation>
    <scope>NUCLEOTIDE SEQUENCE [LARGE SCALE GENOMIC DNA]</scope>
    <source>
        <strain evidence="1 2">GTF-13</strain>
    </source>
</reference>
<keyword evidence="2" id="KW-1185">Reference proteome</keyword>
<gene>
    <name evidence="1" type="ORF">D0544_06650</name>
</gene>
<dbReference type="RefSeq" id="WP_125015203.1">
    <property type="nucleotide sequence ID" value="NZ_QWEZ01000001.1"/>
</dbReference>
<reference evidence="1 2" key="2">
    <citation type="submission" date="2018-12" db="EMBL/GenBank/DDBJ databases">
        <title>Simiduia agarivorans gen. nov., sp. nov., a marine, agarolytic bacterium isolated from shallow coastal water from Keelung, Taiwan.</title>
        <authorList>
            <person name="Shieh W.Y."/>
        </authorList>
    </citation>
    <scope>NUCLEOTIDE SEQUENCE [LARGE SCALE GENOMIC DNA]</scope>
    <source>
        <strain evidence="1 2">GTF-13</strain>
    </source>
</reference>
<sequence>MGVGEVMIVRKEMSLVRSEFDRQLTRLADRLSLSVQTSGEGYQLRGPGSFCVRMGLLQLPPRQIASIRLPVMQVEIDFVEATAGEVEHFTRLFDLYFRKGGG</sequence>
<dbReference type="AlphaFoldDB" id="A0A3P3VQN9"/>
<evidence type="ECO:0000313" key="2">
    <source>
        <dbReference type="Proteomes" id="UP000280792"/>
    </source>
</evidence>
<dbReference type="EMBL" id="QWEZ01000001">
    <property type="protein sequence ID" value="RRJ84774.1"/>
    <property type="molecule type" value="Genomic_DNA"/>
</dbReference>
<name>A0A3P3VQN9_9GAMM</name>
<comment type="caution">
    <text evidence="1">The sequence shown here is derived from an EMBL/GenBank/DDBJ whole genome shotgun (WGS) entry which is preliminary data.</text>
</comment>
<organism evidence="1 2">
    <name type="scientific">Aestuariirhabdus litorea</name>
    <dbReference type="NCBI Taxonomy" id="2528527"/>
    <lineage>
        <taxon>Bacteria</taxon>
        <taxon>Pseudomonadati</taxon>
        <taxon>Pseudomonadota</taxon>
        <taxon>Gammaproteobacteria</taxon>
        <taxon>Oceanospirillales</taxon>
        <taxon>Aestuariirhabdaceae</taxon>
        <taxon>Aestuariirhabdus</taxon>
    </lineage>
</organism>